<evidence type="ECO:0000313" key="2">
    <source>
        <dbReference type="EMBL" id="BAR99524.1"/>
    </source>
</evidence>
<dbReference type="EMBL" id="AP014854">
    <property type="protein sequence ID" value="BAR99524.1"/>
    <property type="molecule type" value="Genomic_DNA"/>
</dbReference>
<dbReference type="KEGG" id="bvr:BVIR_2760"/>
<evidence type="ECO:0000256" key="1">
    <source>
        <dbReference type="SAM" id="Phobius"/>
    </source>
</evidence>
<keyword evidence="1" id="KW-1133">Transmembrane helix</keyword>
<dbReference type="RefSeq" id="WP_145911957.1">
    <property type="nucleotide sequence ID" value="NZ_AP014854.2"/>
</dbReference>
<protein>
    <submittedName>
        <fullName evidence="2">Uncharacterized protein</fullName>
    </submittedName>
</protein>
<dbReference type="OrthoDB" id="9954086at2"/>
<sequence>MKTRIERFWRNDTAQVTAEYGWVAAGLSLATLVVAIAIATRFGHHVPL</sequence>
<reference evidence="2" key="1">
    <citation type="journal article" date="2015" name="Genome Announc.">
        <title>Complete Genome Sequence of the Bacteriochlorophyll b-Producing Photosynthetic Bacterium Blastochloris viridis.</title>
        <authorList>
            <person name="Tsukatani Y."/>
            <person name="Hirose Y."/>
            <person name="Harada J."/>
            <person name="Misawa N."/>
            <person name="Mori K."/>
            <person name="Inoue K."/>
            <person name="Tamiaki H."/>
        </authorList>
    </citation>
    <scope>NUCLEOTIDE SEQUENCE [LARGE SCALE GENOMIC DNA]</scope>
    <source>
        <strain evidence="2">DSM 133</strain>
    </source>
</reference>
<keyword evidence="1" id="KW-0812">Transmembrane</keyword>
<gene>
    <name evidence="2" type="ORF">BV133_1931</name>
</gene>
<proteinExistence type="predicted"/>
<accession>A0A182D296</accession>
<dbReference type="AlphaFoldDB" id="A0A182D296"/>
<keyword evidence="1" id="KW-0472">Membrane</keyword>
<organism evidence="2">
    <name type="scientific">Blastochloris viridis</name>
    <name type="common">Rhodopseudomonas viridis</name>
    <dbReference type="NCBI Taxonomy" id="1079"/>
    <lineage>
        <taxon>Bacteria</taxon>
        <taxon>Pseudomonadati</taxon>
        <taxon>Pseudomonadota</taxon>
        <taxon>Alphaproteobacteria</taxon>
        <taxon>Hyphomicrobiales</taxon>
        <taxon>Blastochloridaceae</taxon>
        <taxon>Blastochloris</taxon>
    </lineage>
</organism>
<name>A0A182D296_BLAVI</name>
<feature type="transmembrane region" description="Helical" evidence="1">
    <location>
        <begin position="20"/>
        <end position="42"/>
    </location>
</feature>